<keyword evidence="3" id="KW-1185">Reference proteome</keyword>
<sequence>MPAYGAAGRAPSPGPVRRGNRKRRRDIAVEVKIGVQHTPREIVLESAQTADEVERAVADALAGKAQLLTLVDEHGRKVLVPSERLAYVEIGEQAVRKVGFGAL</sequence>
<proteinExistence type="predicted"/>
<comment type="caution">
    <text evidence="2">The sequence shown here is derived from an EMBL/GenBank/DDBJ whole genome shotgun (WGS) entry which is preliminary data.</text>
</comment>
<dbReference type="InterPro" id="IPR021456">
    <property type="entry name" value="DUF3107"/>
</dbReference>
<dbReference type="EMBL" id="JNAD02000003">
    <property type="protein sequence ID" value="RKM97128.1"/>
    <property type="molecule type" value="Genomic_DNA"/>
</dbReference>
<reference evidence="2 3" key="1">
    <citation type="journal article" date="2014" name="Genome Announc.">
        <title>Draft Genome Sequence of Streptomyces fradiae ATCC 19609, a Strain Highly Sensitive to Antibiotics.</title>
        <authorList>
            <person name="Bekker O.B."/>
            <person name="Klimina K.M."/>
            <person name="Vatlin A.A."/>
            <person name="Zakharevich N.V."/>
            <person name="Kasianov A.S."/>
            <person name="Danilenko V.N."/>
        </authorList>
    </citation>
    <scope>NUCLEOTIDE SEQUENCE [LARGE SCALE GENOMIC DNA]</scope>
    <source>
        <strain evidence="2 3">ATCC 19609</strain>
    </source>
</reference>
<evidence type="ECO:0000313" key="3">
    <source>
        <dbReference type="Proteomes" id="UP000028058"/>
    </source>
</evidence>
<feature type="region of interest" description="Disordered" evidence="1">
    <location>
        <begin position="1"/>
        <end position="23"/>
    </location>
</feature>
<name>A0A3S5ILC7_9ACTN</name>
<evidence type="ECO:0000313" key="2">
    <source>
        <dbReference type="EMBL" id="RKM97128.1"/>
    </source>
</evidence>
<protein>
    <submittedName>
        <fullName evidence="2">DUF3107 domain-containing protein</fullName>
    </submittedName>
</protein>
<evidence type="ECO:0000256" key="1">
    <source>
        <dbReference type="SAM" id="MobiDB-lite"/>
    </source>
</evidence>
<gene>
    <name evidence="2" type="ORF">SFRA_007710</name>
</gene>
<dbReference type="Proteomes" id="UP000028058">
    <property type="component" value="Unassembled WGS sequence"/>
</dbReference>
<dbReference type="OrthoDB" id="3268468at2"/>
<dbReference type="AlphaFoldDB" id="A0A3S5ILC7"/>
<dbReference type="Pfam" id="PF11305">
    <property type="entry name" value="DUF3107"/>
    <property type="match status" value="1"/>
</dbReference>
<organism evidence="2 3">
    <name type="scientific">Streptomyces xinghaiensis</name>
    <dbReference type="NCBI Taxonomy" id="1038928"/>
    <lineage>
        <taxon>Bacteria</taxon>
        <taxon>Bacillati</taxon>
        <taxon>Actinomycetota</taxon>
        <taxon>Actinomycetes</taxon>
        <taxon>Kitasatosporales</taxon>
        <taxon>Streptomycetaceae</taxon>
        <taxon>Streptomyces</taxon>
    </lineage>
</organism>
<accession>A0A3S5ILC7</accession>